<dbReference type="Pfam" id="PF13716">
    <property type="entry name" value="CRAL_TRIO_2"/>
    <property type="match status" value="1"/>
</dbReference>
<feature type="region of interest" description="Disordered" evidence="1">
    <location>
        <begin position="129"/>
        <end position="158"/>
    </location>
</feature>
<organism evidence="3 4">
    <name type="scientific">Candida boidinii</name>
    <name type="common">Yeast</name>
    <dbReference type="NCBI Taxonomy" id="5477"/>
    <lineage>
        <taxon>Eukaryota</taxon>
        <taxon>Fungi</taxon>
        <taxon>Dikarya</taxon>
        <taxon>Ascomycota</taxon>
        <taxon>Saccharomycotina</taxon>
        <taxon>Pichiomycetes</taxon>
        <taxon>Pichiales</taxon>
        <taxon>Pichiaceae</taxon>
        <taxon>Ogataea</taxon>
        <taxon>Ogataea/Candida clade</taxon>
    </lineage>
</organism>
<proteinExistence type="predicted"/>
<keyword evidence="4" id="KW-1185">Reference proteome</keyword>
<feature type="region of interest" description="Disordered" evidence="1">
    <location>
        <begin position="25"/>
        <end position="66"/>
    </location>
</feature>
<evidence type="ECO:0000259" key="2">
    <source>
        <dbReference type="Pfam" id="PF13716"/>
    </source>
</evidence>
<feature type="compositionally biased region" description="Low complexity" evidence="1">
    <location>
        <begin position="603"/>
        <end position="626"/>
    </location>
</feature>
<feature type="compositionally biased region" description="Low complexity" evidence="1">
    <location>
        <begin position="44"/>
        <end position="56"/>
    </location>
</feature>
<dbReference type="Proteomes" id="UP001165120">
    <property type="component" value="Unassembled WGS sequence"/>
</dbReference>
<reference evidence="3" key="1">
    <citation type="submission" date="2023-04" db="EMBL/GenBank/DDBJ databases">
        <title>Candida boidinii NBRC 10035.</title>
        <authorList>
            <person name="Ichikawa N."/>
            <person name="Sato H."/>
            <person name="Tonouchi N."/>
        </authorList>
    </citation>
    <scope>NUCLEOTIDE SEQUENCE</scope>
    <source>
        <strain evidence="3">NBRC 10035</strain>
    </source>
</reference>
<sequence>MTHTSSSSTTTLATAQAISATTLYNNSSNSSLNLSPDPETENDPLNSTSNSLPTTTANQTPLSGKIINKNVDESNVDNYINELISLLPSNEEYSMILFAGGLNAEEYLNTPSTQNSASNYTAVNSNNEINGSISSSTQPSSGIVPSPSPSSSSAAPASSSFIKTTNSQIINLPRRLLKLLKIVPQEKKNLLTKLYVVHGNWLIKSIMEIYKTFWNISNKKREIIHCENLTKLAQFFNITNIPISLTNYIYDKFLFDNSKIIINDKIFIPQRIFGSPLVLSNIYSLKHFISIYNNLIAFLTTPELETKFRLKDWTTILKGNLNNETQITVDILAECLTRNQLLYLQDYSFLEHYTILSRFITALSDFNQPIFPINILSNEKLDLDDISTLNKILNDFINYQHRYDVVATQNYQQQNYRPSPSASSSTPSSSPSSSSSSKSPSPYVSPRASTDDLLKSISTKYEYYDNGFLIIKILRLFYQLKLKLNKEYQILEPNSKNLEKMNERQQLRLVLSFTKILYNEDEISNLDIGFDNLFKFLNNILSNWDNLIVFKTHKLNDFARLINLNDLNDFQSLKKNPAFKSPIFENIKLSSKTKKGPAPPLPRRQQPQSQSVQPQPQSQSQSQQQPYMPPRKTYLNNNNSASSITTQTNQNSTESESISTESTTSEYPLPLSPMTSESSSPNSISQ</sequence>
<feature type="region of interest" description="Disordered" evidence="1">
    <location>
        <begin position="589"/>
        <end position="686"/>
    </location>
</feature>
<dbReference type="InterPro" id="IPR036865">
    <property type="entry name" value="CRAL-TRIO_dom_sf"/>
</dbReference>
<protein>
    <submittedName>
        <fullName evidence="3">Unnamed protein product</fullName>
    </submittedName>
</protein>
<dbReference type="InterPro" id="IPR001251">
    <property type="entry name" value="CRAL-TRIO_dom"/>
</dbReference>
<accession>A0A9W6WDJ0</accession>
<dbReference type="PANTHER" id="PTHR24216:SF65">
    <property type="entry name" value="PAXILLIN-LIKE PROTEIN 1"/>
    <property type="match status" value="1"/>
</dbReference>
<feature type="compositionally biased region" description="Low complexity" evidence="1">
    <location>
        <begin position="25"/>
        <end position="35"/>
    </location>
</feature>
<evidence type="ECO:0000313" key="4">
    <source>
        <dbReference type="Proteomes" id="UP001165120"/>
    </source>
</evidence>
<feature type="domain" description="CRAL-TRIO" evidence="2">
    <location>
        <begin position="176"/>
        <end position="250"/>
    </location>
</feature>
<evidence type="ECO:0000256" key="1">
    <source>
        <dbReference type="SAM" id="MobiDB-lite"/>
    </source>
</evidence>
<dbReference type="AlphaFoldDB" id="A0A9W6WDJ0"/>
<feature type="region of interest" description="Disordered" evidence="1">
    <location>
        <begin position="414"/>
        <end position="449"/>
    </location>
</feature>
<comment type="caution">
    <text evidence="3">The sequence shown here is derived from an EMBL/GenBank/DDBJ whole genome shotgun (WGS) entry which is preliminary data.</text>
</comment>
<dbReference type="Gene3D" id="3.40.525.10">
    <property type="entry name" value="CRAL-TRIO lipid binding domain"/>
    <property type="match status" value="1"/>
</dbReference>
<feature type="compositionally biased region" description="Low complexity" evidence="1">
    <location>
        <begin position="418"/>
        <end position="446"/>
    </location>
</feature>
<dbReference type="EMBL" id="BSXN01000105">
    <property type="protein sequence ID" value="GME67128.1"/>
    <property type="molecule type" value="Genomic_DNA"/>
</dbReference>
<evidence type="ECO:0000313" key="3">
    <source>
        <dbReference type="EMBL" id="GME67128.1"/>
    </source>
</evidence>
<gene>
    <name evidence="3" type="ORF">Cboi02_000055900</name>
</gene>
<name>A0A9W6WDJ0_CANBO</name>
<dbReference type="PANTHER" id="PTHR24216">
    <property type="entry name" value="PAXILLIN-RELATED"/>
    <property type="match status" value="1"/>
</dbReference>
<feature type="compositionally biased region" description="Low complexity" evidence="1">
    <location>
        <begin position="636"/>
        <end position="686"/>
    </location>
</feature>